<proteinExistence type="predicted"/>
<sequence length="184" mass="19373">MDCTTIVAIGDSLTYGYPYPPEYSWVRTAGDQLGVRMVNKGVCGETTGDMLRRFAVDVAALRPDYVIISGGSNDAFLGLAAAEVTGNIAAMASAARTGGIKTVIGLPPPVDYREESLLAEYRRCLRTCAAESGLPTIDFHAALVDPAAGGLRQDLHTDGVHPNEDGYALMAAAAVAALRNLLTR</sequence>
<reference evidence="2 3" key="1">
    <citation type="submission" date="2023-07" db="EMBL/GenBank/DDBJ databases">
        <title>The novel representative of Negativicutes class, Anaeroselena agilis gen. nov. sp. nov.</title>
        <authorList>
            <person name="Prokofeva M.I."/>
            <person name="Elcheninov A.G."/>
            <person name="Klyukina A."/>
            <person name="Kublanov I.V."/>
            <person name="Frolov E.N."/>
            <person name="Podosokorskaya O.A."/>
        </authorList>
    </citation>
    <scope>NUCLEOTIDE SEQUENCE [LARGE SCALE GENOMIC DNA]</scope>
    <source>
        <strain evidence="2 3">4137-cl</strain>
    </source>
</reference>
<comment type="caution">
    <text evidence="2">The sequence shown here is derived from an EMBL/GenBank/DDBJ whole genome shotgun (WGS) entry which is preliminary data.</text>
</comment>
<dbReference type="Pfam" id="PF13472">
    <property type="entry name" value="Lipase_GDSL_2"/>
    <property type="match status" value="1"/>
</dbReference>
<evidence type="ECO:0000313" key="3">
    <source>
        <dbReference type="Proteomes" id="UP001254848"/>
    </source>
</evidence>
<dbReference type="PANTHER" id="PTHR30383">
    <property type="entry name" value="THIOESTERASE 1/PROTEASE 1/LYSOPHOSPHOLIPASE L1"/>
    <property type="match status" value="1"/>
</dbReference>
<dbReference type="InterPro" id="IPR051532">
    <property type="entry name" value="Ester_Hydrolysis_Enzymes"/>
</dbReference>
<protein>
    <submittedName>
        <fullName evidence="2">GDSL-type esterase/lipase family protein</fullName>
    </submittedName>
</protein>
<dbReference type="InterPro" id="IPR036514">
    <property type="entry name" value="SGNH_hydro_sf"/>
</dbReference>
<organism evidence="2 3">
    <name type="scientific">Anaeroselena agilis</name>
    <dbReference type="NCBI Taxonomy" id="3063788"/>
    <lineage>
        <taxon>Bacteria</taxon>
        <taxon>Bacillati</taxon>
        <taxon>Bacillota</taxon>
        <taxon>Negativicutes</taxon>
        <taxon>Acetonemataceae</taxon>
        <taxon>Anaeroselena</taxon>
    </lineage>
</organism>
<dbReference type="InterPro" id="IPR013830">
    <property type="entry name" value="SGNH_hydro"/>
</dbReference>
<accession>A0ABU3P0E2</accession>
<feature type="domain" description="SGNH hydrolase-type esterase" evidence="1">
    <location>
        <begin position="8"/>
        <end position="169"/>
    </location>
</feature>
<dbReference type="RefSeq" id="WP_413780991.1">
    <property type="nucleotide sequence ID" value="NZ_JAUOZS010000001.1"/>
</dbReference>
<dbReference type="EMBL" id="JAUOZS010000001">
    <property type="protein sequence ID" value="MDT8902510.1"/>
    <property type="molecule type" value="Genomic_DNA"/>
</dbReference>
<dbReference type="PANTHER" id="PTHR30383:SF5">
    <property type="entry name" value="SGNH HYDROLASE-TYPE ESTERASE DOMAIN-CONTAINING PROTEIN"/>
    <property type="match status" value="1"/>
</dbReference>
<dbReference type="Gene3D" id="3.40.50.1110">
    <property type="entry name" value="SGNH hydrolase"/>
    <property type="match status" value="1"/>
</dbReference>
<evidence type="ECO:0000313" key="2">
    <source>
        <dbReference type="EMBL" id="MDT8902510.1"/>
    </source>
</evidence>
<dbReference type="Proteomes" id="UP001254848">
    <property type="component" value="Unassembled WGS sequence"/>
</dbReference>
<name>A0ABU3P0E2_9FIRM</name>
<evidence type="ECO:0000259" key="1">
    <source>
        <dbReference type="Pfam" id="PF13472"/>
    </source>
</evidence>
<dbReference type="SUPFAM" id="SSF52266">
    <property type="entry name" value="SGNH hydrolase"/>
    <property type="match status" value="1"/>
</dbReference>
<keyword evidence="3" id="KW-1185">Reference proteome</keyword>
<gene>
    <name evidence="2" type="ORF">Q4T40_14765</name>
</gene>